<dbReference type="SUPFAM" id="SSF51430">
    <property type="entry name" value="NAD(P)-linked oxidoreductase"/>
    <property type="match status" value="1"/>
</dbReference>
<dbReference type="HOGENOM" id="CLU_2741495_0_0_1"/>
<dbReference type="Proteomes" id="UP000019487">
    <property type="component" value="Unassembled WGS sequence"/>
</dbReference>
<proteinExistence type="predicted"/>
<comment type="caution">
    <text evidence="1">The sequence shown here is derived from an EMBL/GenBank/DDBJ whole genome shotgun (WGS) entry which is preliminary data.</text>
</comment>
<dbReference type="Gene3D" id="3.20.20.100">
    <property type="entry name" value="NADP-dependent oxidoreductase domain"/>
    <property type="match status" value="1"/>
</dbReference>
<gene>
    <name evidence="1" type="ORF">SBOR_9751</name>
</gene>
<dbReference type="InterPro" id="IPR036812">
    <property type="entry name" value="NAD(P)_OxRdtase_dom_sf"/>
</dbReference>
<dbReference type="AlphaFoldDB" id="W9C2F4"/>
<name>W9C2F4_SCLBF</name>
<dbReference type="OrthoDB" id="416253at2759"/>
<dbReference type="EMBL" id="AYSA01000750">
    <property type="protein sequence ID" value="ESZ89868.1"/>
    <property type="molecule type" value="Genomic_DNA"/>
</dbReference>
<organism evidence="1 2">
    <name type="scientific">Sclerotinia borealis (strain F-4128)</name>
    <dbReference type="NCBI Taxonomy" id="1432307"/>
    <lineage>
        <taxon>Eukaryota</taxon>
        <taxon>Fungi</taxon>
        <taxon>Dikarya</taxon>
        <taxon>Ascomycota</taxon>
        <taxon>Pezizomycotina</taxon>
        <taxon>Leotiomycetes</taxon>
        <taxon>Helotiales</taxon>
        <taxon>Sclerotiniaceae</taxon>
        <taxon>Sclerotinia</taxon>
    </lineage>
</organism>
<evidence type="ECO:0000313" key="1">
    <source>
        <dbReference type="EMBL" id="ESZ89868.1"/>
    </source>
</evidence>
<protein>
    <submittedName>
        <fullName evidence="1">Uncharacterized protein</fullName>
    </submittedName>
</protein>
<sequence length="71" mass="7853">MPKPSLRSRITLNNGIKMPRIHLGVYMTSGHETVTAVTIALSAGYEAFEEQVGFAINNWLNVIPVTGLRRN</sequence>
<accession>W9C2F4</accession>
<keyword evidence="2" id="KW-1185">Reference proteome</keyword>
<dbReference type="STRING" id="1432307.W9C2F4"/>
<reference evidence="1 2" key="1">
    <citation type="journal article" date="2014" name="Genome Announc.">
        <title>Draft genome sequence of Sclerotinia borealis, a psychrophilic plant pathogenic fungus.</title>
        <authorList>
            <person name="Mardanov A.V."/>
            <person name="Beletsky A.V."/>
            <person name="Kadnikov V.V."/>
            <person name="Ignatov A.N."/>
            <person name="Ravin N.V."/>
        </authorList>
    </citation>
    <scope>NUCLEOTIDE SEQUENCE [LARGE SCALE GENOMIC DNA]</scope>
    <source>
        <strain evidence="2">F-4157</strain>
    </source>
</reference>
<evidence type="ECO:0000313" key="2">
    <source>
        <dbReference type="Proteomes" id="UP000019487"/>
    </source>
</evidence>